<reference evidence="2" key="1">
    <citation type="journal article" date="2022" name="Mol. Ecol. Resour.">
        <title>The genomes of chicory, endive, great burdock and yacon provide insights into Asteraceae palaeo-polyploidization history and plant inulin production.</title>
        <authorList>
            <person name="Fan W."/>
            <person name="Wang S."/>
            <person name="Wang H."/>
            <person name="Wang A."/>
            <person name="Jiang F."/>
            <person name="Liu H."/>
            <person name="Zhao H."/>
            <person name="Xu D."/>
            <person name="Zhang Y."/>
        </authorList>
    </citation>
    <scope>NUCLEOTIDE SEQUENCE [LARGE SCALE GENOMIC DNA]</scope>
    <source>
        <strain evidence="2">cv. Niubang</strain>
    </source>
</reference>
<proteinExistence type="predicted"/>
<comment type="caution">
    <text evidence="1">The sequence shown here is derived from an EMBL/GenBank/DDBJ whole genome shotgun (WGS) entry which is preliminary data.</text>
</comment>
<reference evidence="1 2" key="2">
    <citation type="journal article" date="2022" name="Mol. Ecol. Resour.">
        <title>The genomes of chicory, endive, great burdock and yacon provide insights into Asteraceae paleo-polyploidization history and plant inulin production.</title>
        <authorList>
            <person name="Fan W."/>
            <person name="Wang S."/>
            <person name="Wang H."/>
            <person name="Wang A."/>
            <person name="Jiang F."/>
            <person name="Liu H."/>
            <person name="Zhao H."/>
            <person name="Xu D."/>
            <person name="Zhang Y."/>
        </authorList>
    </citation>
    <scope>NUCLEOTIDE SEQUENCE [LARGE SCALE GENOMIC DNA]</scope>
    <source>
        <strain evidence="2">cv. Niubang</strain>
    </source>
</reference>
<gene>
    <name evidence="1" type="ORF">L6452_28333</name>
</gene>
<dbReference type="Proteomes" id="UP001055879">
    <property type="component" value="Linkage Group LG09"/>
</dbReference>
<organism evidence="1 2">
    <name type="scientific">Arctium lappa</name>
    <name type="common">Greater burdock</name>
    <name type="synonym">Lappa major</name>
    <dbReference type="NCBI Taxonomy" id="4217"/>
    <lineage>
        <taxon>Eukaryota</taxon>
        <taxon>Viridiplantae</taxon>
        <taxon>Streptophyta</taxon>
        <taxon>Embryophyta</taxon>
        <taxon>Tracheophyta</taxon>
        <taxon>Spermatophyta</taxon>
        <taxon>Magnoliopsida</taxon>
        <taxon>eudicotyledons</taxon>
        <taxon>Gunneridae</taxon>
        <taxon>Pentapetalae</taxon>
        <taxon>asterids</taxon>
        <taxon>campanulids</taxon>
        <taxon>Asterales</taxon>
        <taxon>Asteraceae</taxon>
        <taxon>Carduoideae</taxon>
        <taxon>Cardueae</taxon>
        <taxon>Arctiinae</taxon>
        <taxon>Arctium</taxon>
    </lineage>
</organism>
<dbReference type="EMBL" id="CM042055">
    <property type="protein sequence ID" value="KAI3702589.1"/>
    <property type="molecule type" value="Genomic_DNA"/>
</dbReference>
<name>A0ACB8ZY04_ARCLA</name>
<keyword evidence="2" id="KW-1185">Reference proteome</keyword>
<protein>
    <submittedName>
        <fullName evidence="1">Uncharacterized protein</fullName>
    </submittedName>
</protein>
<sequence length="105" mass="11827">MDSMDILILFLKATAVDDMTKLIEKGLTSMSDEMHKLVMVVTSSSPNLESLDSLPNELKDMGLKTMQVVRVSMYFGNNPTQLRIWKGLDGSFKPEFVKAILQEDK</sequence>
<evidence type="ECO:0000313" key="1">
    <source>
        <dbReference type="EMBL" id="KAI3702589.1"/>
    </source>
</evidence>
<accession>A0ACB8ZY04</accession>
<evidence type="ECO:0000313" key="2">
    <source>
        <dbReference type="Proteomes" id="UP001055879"/>
    </source>
</evidence>